<sequence>MLPWTAVPPPPQRSRLWALGQPTGSSTGGNILQWSDLLQDRMKLCRPPVCCCSSPNLDPLRPPIFTV</sequence>
<name>A0AAN8B6H4_9TELE</name>
<dbReference type="EMBL" id="JAULUE010002065">
    <property type="protein sequence ID" value="KAK5879400.1"/>
    <property type="molecule type" value="Genomic_DNA"/>
</dbReference>
<accession>A0AAN8B6H4</accession>
<evidence type="ECO:0000313" key="2">
    <source>
        <dbReference type="Proteomes" id="UP001335648"/>
    </source>
</evidence>
<protein>
    <submittedName>
        <fullName evidence="1">Uncharacterized protein</fullName>
    </submittedName>
</protein>
<evidence type="ECO:0000313" key="1">
    <source>
        <dbReference type="EMBL" id="KAK5879400.1"/>
    </source>
</evidence>
<organism evidence="1 2">
    <name type="scientific">Champsocephalus esox</name>
    <name type="common">pike icefish</name>
    <dbReference type="NCBI Taxonomy" id="159716"/>
    <lineage>
        <taxon>Eukaryota</taxon>
        <taxon>Metazoa</taxon>
        <taxon>Chordata</taxon>
        <taxon>Craniata</taxon>
        <taxon>Vertebrata</taxon>
        <taxon>Euteleostomi</taxon>
        <taxon>Actinopterygii</taxon>
        <taxon>Neopterygii</taxon>
        <taxon>Teleostei</taxon>
        <taxon>Neoteleostei</taxon>
        <taxon>Acanthomorphata</taxon>
        <taxon>Eupercaria</taxon>
        <taxon>Perciformes</taxon>
        <taxon>Notothenioidei</taxon>
        <taxon>Channichthyidae</taxon>
        <taxon>Champsocephalus</taxon>
    </lineage>
</organism>
<gene>
    <name evidence="1" type="ORF">CesoFtcFv8_024709</name>
</gene>
<comment type="caution">
    <text evidence="1">The sequence shown here is derived from an EMBL/GenBank/DDBJ whole genome shotgun (WGS) entry which is preliminary data.</text>
</comment>
<proteinExistence type="predicted"/>
<dbReference type="AlphaFoldDB" id="A0AAN8B6H4"/>
<reference evidence="1 2" key="1">
    <citation type="journal article" date="2023" name="Mol. Biol. Evol.">
        <title>Genomics of Secondarily Temperate Adaptation in the Only Non-Antarctic Icefish.</title>
        <authorList>
            <person name="Rivera-Colon A.G."/>
            <person name="Rayamajhi N."/>
            <person name="Minhas B.F."/>
            <person name="Madrigal G."/>
            <person name="Bilyk K.T."/>
            <person name="Yoon V."/>
            <person name="Hune M."/>
            <person name="Gregory S."/>
            <person name="Cheng C.H.C."/>
            <person name="Catchen J.M."/>
        </authorList>
    </citation>
    <scope>NUCLEOTIDE SEQUENCE [LARGE SCALE GENOMIC DNA]</scope>
    <source>
        <strain evidence="1">JC2023a</strain>
    </source>
</reference>
<keyword evidence="2" id="KW-1185">Reference proteome</keyword>
<dbReference type="Proteomes" id="UP001335648">
    <property type="component" value="Unassembled WGS sequence"/>
</dbReference>